<dbReference type="Proteomes" id="UP000284892">
    <property type="component" value="Unassembled WGS sequence"/>
</dbReference>
<keyword evidence="6" id="KW-0472">Membrane</keyword>
<organism evidence="9 10">
    <name type="scientific">Ichthyenterobacterium magnum</name>
    <dbReference type="NCBI Taxonomy" id="1230530"/>
    <lineage>
        <taxon>Bacteria</taxon>
        <taxon>Pseudomonadati</taxon>
        <taxon>Bacteroidota</taxon>
        <taxon>Flavobacteriia</taxon>
        <taxon>Flavobacteriales</taxon>
        <taxon>Flavobacteriaceae</taxon>
        <taxon>Ichthyenterobacterium</taxon>
    </lineage>
</organism>
<evidence type="ECO:0000256" key="1">
    <source>
        <dbReference type="ARBA" id="ARBA00003543"/>
    </source>
</evidence>
<accession>A0A420DWJ1</accession>
<dbReference type="RefSeq" id="WP_120199800.1">
    <property type="nucleotide sequence ID" value="NZ_RAQJ01000001.1"/>
</dbReference>
<dbReference type="Gene3D" id="2.60.15.10">
    <property type="entry name" value="F0F1 ATP synthase delta/epsilon subunit, N-terminal"/>
    <property type="match status" value="1"/>
</dbReference>
<dbReference type="InterPro" id="IPR036771">
    <property type="entry name" value="ATPsynth_dsu/esu_N"/>
</dbReference>
<dbReference type="OrthoDB" id="5294255at2"/>
<comment type="function">
    <text evidence="1">Produces ATP from ADP in the presence of a proton gradient across the membrane.</text>
</comment>
<evidence type="ECO:0000256" key="6">
    <source>
        <dbReference type="ARBA" id="ARBA00023136"/>
    </source>
</evidence>
<keyword evidence="4" id="KW-0813">Transport</keyword>
<protein>
    <submittedName>
        <fullName evidence="9">F-type H+-transporting ATPase subunit epsilon</fullName>
    </submittedName>
</protein>
<evidence type="ECO:0000256" key="4">
    <source>
        <dbReference type="ARBA" id="ARBA00022448"/>
    </source>
</evidence>
<dbReference type="Pfam" id="PF02823">
    <property type="entry name" value="ATP-synt_DE_N"/>
    <property type="match status" value="1"/>
</dbReference>
<keyword evidence="5" id="KW-0406">Ion transport</keyword>
<keyword evidence="7" id="KW-0066">ATP synthesis</keyword>
<dbReference type="GO" id="GO:0046933">
    <property type="term" value="F:proton-transporting ATP synthase activity, rotational mechanism"/>
    <property type="evidence" value="ECO:0007669"/>
    <property type="project" value="InterPro"/>
</dbReference>
<comment type="subcellular location">
    <subcellularLocation>
        <location evidence="2">Endomembrane system</location>
        <topology evidence="2">Peripheral membrane protein</topology>
    </subcellularLocation>
</comment>
<reference evidence="9 10" key="1">
    <citation type="submission" date="2018-09" db="EMBL/GenBank/DDBJ databases">
        <title>Genomic Encyclopedia of Archaeal and Bacterial Type Strains, Phase II (KMG-II): from individual species to whole genera.</title>
        <authorList>
            <person name="Goeker M."/>
        </authorList>
    </citation>
    <scope>NUCLEOTIDE SEQUENCE [LARGE SCALE GENOMIC DNA]</scope>
    <source>
        <strain evidence="9 10">DSM 26283</strain>
    </source>
</reference>
<dbReference type="EMBL" id="RAQJ01000001">
    <property type="protein sequence ID" value="RKE98595.1"/>
    <property type="molecule type" value="Genomic_DNA"/>
</dbReference>
<evidence type="ECO:0000259" key="8">
    <source>
        <dbReference type="Pfam" id="PF02823"/>
    </source>
</evidence>
<evidence type="ECO:0000256" key="2">
    <source>
        <dbReference type="ARBA" id="ARBA00004184"/>
    </source>
</evidence>
<evidence type="ECO:0000256" key="3">
    <source>
        <dbReference type="ARBA" id="ARBA00005712"/>
    </source>
</evidence>
<proteinExistence type="inferred from homology"/>
<evidence type="ECO:0000313" key="10">
    <source>
        <dbReference type="Proteomes" id="UP000284892"/>
    </source>
</evidence>
<dbReference type="CDD" id="cd12152">
    <property type="entry name" value="F1-ATPase_delta"/>
    <property type="match status" value="1"/>
</dbReference>
<dbReference type="SUPFAM" id="SSF51344">
    <property type="entry name" value="Epsilon subunit of F1F0-ATP synthase N-terminal domain"/>
    <property type="match status" value="1"/>
</dbReference>
<keyword evidence="10" id="KW-1185">Reference proteome</keyword>
<dbReference type="GO" id="GO:0012505">
    <property type="term" value="C:endomembrane system"/>
    <property type="evidence" value="ECO:0007669"/>
    <property type="project" value="UniProtKB-SubCell"/>
</dbReference>
<keyword evidence="7" id="KW-0139">CF(1)</keyword>
<dbReference type="InterPro" id="IPR020546">
    <property type="entry name" value="ATP_synth_F1_dsu/esu_N"/>
</dbReference>
<evidence type="ECO:0000256" key="5">
    <source>
        <dbReference type="ARBA" id="ARBA00023065"/>
    </source>
</evidence>
<dbReference type="AlphaFoldDB" id="A0A420DWJ1"/>
<comment type="similarity">
    <text evidence="3">Belongs to the ATPase epsilon chain family.</text>
</comment>
<dbReference type="GO" id="GO:0045259">
    <property type="term" value="C:proton-transporting ATP synthase complex"/>
    <property type="evidence" value="ECO:0007669"/>
    <property type="project" value="UniProtKB-KW"/>
</dbReference>
<gene>
    <name evidence="9" type="ORF">BXY80_0685</name>
</gene>
<evidence type="ECO:0000313" key="9">
    <source>
        <dbReference type="EMBL" id="RKE98595.1"/>
    </source>
</evidence>
<dbReference type="InterPro" id="IPR001469">
    <property type="entry name" value="ATP_synth_F1_dsu/esu"/>
</dbReference>
<comment type="caution">
    <text evidence="9">The sequence shown here is derived from an EMBL/GenBank/DDBJ whole genome shotgun (WGS) entry which is preliminary data.</text>
</comment>
<feature type="domain" description="ATP synthase F1 complex delta/epsilon subunit N-terminal" evidence="8">
    <location>
        <begin position="1"/>
        <end position="91"/>
    </location>
</feature>
<name>A0A420DWJ1_9FLAO</name>
<sequence>MYLEIVSPEATLFSGEVTSVAVPGVNGEFEMLNNHAPIVSLLKEGHVKVFGNIQLDEEVEAKFTKSDKGVSLAINSGTIEMKDNKVIVLAD</sequence>
<evidence type="ECO:0000256" key="7">
    <source>
        <dbReference type="ARBA" id="ARBA00023196"/>
    </source>
</evidence>